<organism evidence="1 2">
    <name type="scientific">Planktothrix serta PCC 8927</name>
    <dbReference type="NCBI Taxonomy" id="671068"/>
    <lineage>
        <taxon>Bacteria</taxon>
        <taxon>Bacillati</taxon>
        <taxon>Cyanobacteriota</taxon>
        <taxon>Cyanophyceae</taxon>
        <taxon>Oscillatoriophycideae</taxon>
        <taxon>Oscillatoriales</taxon>
        <taxon>Microcoleaceae</taxon>
        <taxon>Planktothrix</taxon>
    </lineage>
</organism>
<dbReference type="OrthoDB" id="283783at2"/>
<comment type="caution">
    <text evidence="1">The sequence shown here is derived from an EMBL/GenBank/DDBJ whole genome shotgun (WGS) entry which is preliminary data.</text>
</comment>
<proteinExistence type="predicted"/>
<evidence type="ECO:0000313" key="1">
    <source>
        <dbReference type="EMBL" id="VXD11261.1"/>
    </source>
</evidence>
<reference evidence="1" key="1">
    <citation type="submission" date="2019-10" db="EMBL/GenBank/DDBJ databases">
        <authorList>
            <consortium name="Genoscope - CEA"/>
            <person name="William W."/>
        </authorList>
    </citation>
    <scope>NUCLEOTIDE SEQUENCE [LARGE SCALE GENOMIC DNA]</scope>
    <source>
        <strain evidence="1">BBR_PRJEB10992</strain>
    </source>
</reference>
<keyword evidence="2" id="KW-1185">Reference proteome</keyword>
<dbReference type="RefSeq" id="WP_083617463.1">
    <property type="nucleotide sequence ID" value="NZ_LR734832.1"/>
</dbReference>
<dbReference type="AlphaFoldDB" id="A0A7Z9BF30"/>
<accession>A0A7Z9BF30</accession>
<protein>
    <recommendedName>
        <fullName evidence="3">DUF4276 domain-containing protein</fullName>
    </recommendedName>
</protein>
<name>A0A7Z9BF30_9CYAN</name>
<dbReference type="EMBL" id="CZCU02000046">
    <property type="protein sequence ID" value="VXD11261.1"/>
    <property type="molecule type" value="Genomic_DNA"/>
</dbReference>
<evidence type="ECO:0000313" key="2">
    <source>
        <dbReference type="Proteomes" id="UP000184550"/>
    </source>
</evidence>
<evidence type="ECO:0008006" key="3">
    <source>
        <dbReference type="Google" id="ProtNLM"/>
    </source>
</evidence>
<dbReference type="InterPro" id="IPR025455">
    <property type="entry name" value="DUF4276"/>
</dbReference>
<dbReference type="Proteomes" id="UP000184550">
    <property type="component" value="Unassembled WGS sequence"/>
</dbReference>
<sequence>MSNPLIALIAEDDTDCDTIRKIVHRVLGTNTRTKPWASKGCSTLKRKLSAKLKVMSSEGCNAFIILHDLDRNQHNNSLNDEAKLRETLEAAASKVKDIHKHICIPIEELEAWFWSDPEVIKHIGRGKGEAKANPHLITKPKEQLIKLSIGENRKPRYSTNMNVELAEILNLELCSKRCPSFESLLEFLQSL</sequence>
<dbReference type="Pfam" id="PF14103">
    <property type="entry name" value="DUF4276"/>
    <property type="match status" value="1"/>
</dbReference>
<gene>
    <name evidence="1" type="ORF">PL8927_140078</name>
</gene>